<evidence type="ECO:0000313" key="3">
    <source>
        <dbReference type="WBParaSite" id="Pan_g7331.t1"/>
    </source>
</evidence>
<protein>
    <submittedName>
        <fullName evidence="3">MARVEL domain-containing protein</fullName>
    </submittedName>
</protein>
<evidence type="ECO:0000256" key="1">
    <source>
        <dbReference type="SAM" id="Phobius"/>
    </source>
</evidence>
<proteinExistence type="predicted"/>
<keyword evidence="1" id="KW-0812">Transmembrane</keyword>
<keyword evidence="1" id="KW-0472">Membrane</keyword>
<sequence>MFRPKYPDIKRPEYGICGIHVRILASVIVIPYIAFALLGIVAAVVMQSYLYIFSCVFGLVVFLNVLAADKFEKPYWYLICLVYSVLATVSGIFLVATFIYRLSDEENPLYAVVAVLYVCATIYCICLFNVVRRARNYMNKEVLTGNVKRNYDRDRNQAIENVLYI</sequence>
<accession>A0A7E4W700</accession>
<dbReference type="Proteomes" id="UP000492821">
    <property type="component" value="Unassembled WGS sequence"/>
</dbReference>
<name>A0A7E4W700_PANRE</name>
<feature type="transmembrane region" description="Helical" evidence="1">
    <location>
        <begin position="21"/>
        <end position="43"/>
    </location>
</feature>
<reference evidence="3" key="2">
    <citation type="submission" date="2020-10" db="UniProtKB">
        <authorList>
            <consortium name="WormBaseParasite"/>
        </authorList>
    </citation>
    <scope>IDENTIFICATION</scope>
</reference>
<dbReference type="AlphaFoldDB" id="A0A7E4W700"/>
<organism evidence="2 3">
    <name type="scientific">Panagrellus redivivus</name>
    <name type="common">Microworm</name>
    <dbReference type="NCBI Taxonomy" id="6233"/>
    <lineage>
        <taxon>Eukaryota</taxon>
        <taxon>Metazoa</taxon>
        <taxon>Ecdysozoa</taxon>
        <taxon>Nematoda</taxon>
        <taxon>Chromadorea</taxon>
        <taxon>Rhabditida</taxon>
        <taxon>Tylenchina</taxon>
        <taxon>Panagrolaimomorpha</taxon>
        <taxon>Panagrolaimoidea</taxon>
        <taxon>Panagrolaimidae</taxon>
        <taxon>Panagrellus</taxon>
    </lineage>
</organism>
<dbReference type="WBParaSite" id="Pan_g7331.t1">
    <property type="protein sequence ID" value="Pan_g7331.t1"/>
    <property type="gene ID" value="Pan_g7331"/>
</dbReference>
<reference evidence="2" key="1">
    <citation type="journal article" date="2013" name="Genetics">
        <title>The draft genome and transcriptome of Panagrellus redivivus are shaped by the harsh demands of a free-living lifestyle.</title>
        <authorList>
            <person name="Srinivasan J."/>
            <person name="Dillman A.R."/>
            <person name="Macchietto M.G."/>
            <person name="Heikkinen L."/>
            <person name="Lakso M."/>
            <person name="Fracchia K.M."/>
            <person name="Antoshechkin I."/>
            <person name="Mortazavi A."/>
            <person name="Wong G."/>
            <person name="Sternberg P.W."/>
        </authorList>
    </citation>
    <scope>NUCLEOTIDE SEQUENCE [LARGE SCALE GENOMIC DNA]</scope>
    <source>
        <strain evidence="2">MT8872</strain>
    </source>
</reference>
<keyword evidence="2" id="KW-1185">Reference proteome</keyword>
<feature type="transmembrane region" description="Helical" evidence="1">
    <location>
        <begin position="75"/>
        <end position="103"/>
    </location>
</feature>
<evidence type="ECO:0000313" key="2">
    <source>
        <dbReference type="Proteomes" id="UP000492821"/>
    </source>
</evidence>
<feature type="transmembrane region" description="Helical" evidence="1">
    <location>
        <begin position="49"/>
        <end position="68"/>
    </location>
</feature>
<keyword evidence="1" id="KW-1133">Transmembrane helix</keyword>
<feature type="transmembrane region" description="Helical" evidence="1">
    <location>
        <begin position="109"/>
        <end position="131"/>
    </location>
</feature>